<sequence>MVFIIWSVLFLIAVVDAREHRIPNKFVVILFVACALYQWQSTWNLTSLMYELSAGLFLFALGLVVHILRAMSAGDVKLLAGVGVYLGWEGMSQGIFWMAVSSVVVGLMYLSLPRVLQSHSSFENAVYLPRPVKQNNVPGTRLSGATGGRLQMPFAPIVVIGLALHSYFG</sequence>
<dbReference type="GO" id="GO:0016020">
    <property type="term" value="C:membrane"/>
    <property type="evidence" value="ECO:0007669"/>
    <property type="project" value="InterPro"/>
</dbReference>
<dbReference type="GO" id="GO:0004190">
    <property type="term" value="F:aspartic-type endopeptidase activity"/>
    <property type="evidence" value="ECO:0007669"/>
    <property type="project" value="InterPro"/>
</dbReference>
<dbReference type="STRING" id="1117707.VQ7734_01198"/>
<reference evidence="4" key="1">
    <citation type="submission" date="2016-12" db="EMBL/GenBank/DDBJ databases">
        <authorList>
            <person name="Rodrigo-Torres L."/>
            <person name="Arahal R.D."/>
            <person name="Lucena T."/>
        </authorList>
    </citation>
    <scope>NUCLEOTIDE SEQUENCE [LARGE SCALE GENOMIC DNA]</scope>
</reference>
<dbReference type="AlphaFoldDB" id="A0A1M7YS51"/>
<name>A0A1M7YS51_9VIBR</name>
<feature type="domain" description="Prepilin type IV endopeptidase peptidase" evidence="2">
    <location>
        <begin position="4"/>
        <end position="107"/>
    </location>
</feature>
<dbReference type="RefSeq" id="WP_073580491.1">
    <property type="nucleotide sequence ID" value="NZ_AP024897.1"/>
</dbReference>
<accession>A0A1M7YS51</accession>
<keyword evidence="4" id="KW-1185">Reference proteome</keyword>
<feature type="transmembrane region" description="Helical" evidence="1">
    <location>
        <begin position="52"/>
        <end position="74"/>
    </location>
</feature>
<dbReference type="InterPro" id="IPR000045">
    <property type="entry name" value="Prepilin_IV_endopep_pep"/>
</dbReference>
<dbReference type="Proteomes" id="UP000184600">
    <property type="component" value="Unassembled WGS sequence"/>
</dbReference>
<gene>
    <name evidence="3" type="ORF">VQ7734_01198</name>
</gene>
<evidence type="ECO:0000259" key="2">
    <source>
        <dbReference type="Pfam" id="PF01478"/>
    </source>
</evidence>
<dbReference type="OrthoDB" id="5905525at2"/>
<evidence type="ECO:0000313" key="4">
    <source>
        <dbReference type="Proteomes" id="UP000184600"/>
    </source>
</evidence>
<evidence type="ECO:0000256" key="1">
    <source>
        <dbReference type="SAM" id="Phobius"/>
    </source>
</evidence>
<keyword evidence="1" id="KW-0812">Transmembrane</keyword>
<proteinExistence type="predicted"/>
<evidence type="ECO:0000313" key="3">
    <source>
        <dbReference type="EMBL" id="SHO55467.1"/>
    </source>
</evidence>
<dbReference type="EMBL" id="FRFG01000015">
    <property type="protein sequence ID" value="SHO55467.1"/>
    <property type="molecule type" value="Genomic_DNA"/>
</dbReference>
<keyword evidence="1" id="KW-1133">Transmembrane helix</keyword>
<feature type="transmembrane region" description="Helical" evidence="1">
    <location>
        <begin position="94"/>
        <end position="112"/>
    </location>
</feature>
<dbReference type="Gene3D" id="1.20.120.1220">
    <property type="match status" value="1"/>
</dbReference>
<protein>
    <submittedName>
        <fullName evidence="3">Type IV leader peptidase family protein</fullName>
    </submittedName>
</protein>
<dbReference type="Pfam" id="PF01478">
    <property type="entry name" value="Peptidase_A24"/>
    <property type="match status" value="1"/>
</dbReference>
<organism evidence="3 4">
    <name type="scientific">Vibrio quintilis</name>
    <dbReference type="NCBI Taxonomy" id="1117707"/>
    <lineage>
        <taxon>Bacteria</taxon>
        <taxon>Pseudomonadati</taxon>
        <taxon>Pseudomonadota</taxon>
        <taxon>Gammaproteobacteria</taxon>
        <taxon>Vibrionales</taxon>
        <taxon>Vibrionaceae</taxon>
        <taxon>Vibrio</taxon>
    </lineage>
</organism>
<keyword evidence="1" id="KW-0472">Membrane</keyword>